<dbReference type="Gene3D" id="2.30.110.10">
    <property type="entry name" value="Electron Transport, Fmn-binding Protein, Chain A"/>
    <property type="match status" value="1"/>
</dbReference>
<dbReference type="Pfam" id="PF01613">
    <property type="entry name" value="Flavin_Reduct"/>
    <property type="match status" value="1"/>
</dbReference>
<dbReference type="PANTHER" id="PTHR30466:SF11">
    <property type="entry name" value="FLAVIN-DEPENDENT MONOOXYGENASE, REDUCTASE SUBUNIT HSAB"/>
    <property type="match status" value="1"/>
</dbReference>
<dbReference type="InterPro" id="IPR050268">
    <property type="entry name" value="NADH-dep_flavin_reductase"/>
</dbReference>
<keyword evidence="2" id="KW-0560">Oxidoreductase</keyword>
<dbReference type="EMBL" id="SMAI01000017">
    <property type="protein sequence ID" value="TCT01658.1"/>
    <property type="molecule type" value="Genomic_DNA"/>
</dbReference>
<dbReference type="SMART" id="SM00903">
    <property type="entry name" value="Flavin_Reduct"/>
    <property type="match status" value="1"/>
</dbReference>
<comment type="caution">
    <text evidence="4">The sequence shown here is derived from an EMBL/GenBank/DDBJ whole genome shotgun (WGS) entry which is preliminary data.</text>
</comment>
<organism evidence="4 5">
    <name type="scientific">Aquabacter spiritensis</name>
    <dbReference type="NCBI Taxonomy" id="933073"/>
    <lineage>
        <taxon>Bacteria</taxon>
        <taxon>Pseudomonadati</taxon>
        <taxon>Pseudomonadota</taxon>
        <taxon>Alphaproteobacteria</taxon>
        <taxon>Hyphomicrobiales</taxon>
        <taxon>Xanthobacteraceae</taxon>
        <taxon>Aquabacter</taxon>
    </lineage>
</organism>
<reference evidence="4 5" key="1">
    <citation type="submission" date="2019-03" db="EMBL/GenBank/DDBJ databases">
        <title>Genomic Encyclopedia of Type Strains, Phase IV (KMG-IV): sequencing the most valuable type-strain genomes for metagenomic binning, comparative biology and taxonomic classification.</title>
        <authorList>
            <person name="Goeker M."/>
        </authorList>
    </citation>
    <scope>NUCLEOTIDE SEQUENCE [LARGE SCALE GENOMIC DNA]</scope>
    <source>
        <strain evidence="4 5">DSM 9035</strain>
    </source>
</reference>
<comment type="similarity">
    <text evidence="1">Belongs to the non-flavoprotein flavin reductase family.</text>
</comment>
<evidence type="ECO:0000256" key="1">
    <source>
        <dbReference type="ARBA" id="ARBA00008898"/>
    </source>
</evidence>
<protein>
    <submittedName>
        <fullName evidence="4">Flavin reductase (DIM6/NTAB) family NADH-FMN oxidoreductase RutF</fullName>
    </submittedName>
</protein>
<evidence type="ECO:0000313" key="5">
    <source>
        <dbReference type="Proteomes" id="UP000294664"/>
    </source>
</evidence>
<evidence type="ECO:0000259" key="3">
    <source>
        <dbReference type="SMART" id="SM00903"/>
    </source>
</evidence>
<feature type="domain" description="Flavin reductase like" evidence="3">
    <location>
        <begin position="24"/>
        <end position="167"/>
    </location>
</feature>
<dbReference type="SUPFAM" id="SSF50475">
    <property type="entry name" value="FMN-binding split barrel"/>
    <property type="match status" value="1"/>
</dbReference>
<keyword evidence="5" id="KW-1185">Reference proteome</keyword>
<dbReference type="OrthoDB" id="9792858at2"/>
<accession>A0A4V2UX00</accession>
<evidence type="ECO:0000313" key="4">
    <source>
        <dbReference type="EMBL" id="TCT01658.1"/>
    </source>
</evidence>
<name>A0A4V2UX00_9HYPH</name>
<proteinExistence type="inferred from homology"/>
<dbReference type="GO" id="GO:0010181">
    <property type="term" value="F:FMN binding"/>
    <property type="evidence" value="ECO:0007669"/>
    <property type="project" value="InterPro"/>
</dbReference>
<dbReference type="RefSeq" id="WP_132034900.1">
    <property type="nucleotide sequence ID" value="NZ_SMAI01000017.1"/>
</dbReference>
<gene>
    <name evidence="4" type="ORF">EDC64_1179</name>
</gene>
<dbReference type="InterPro" id="IPR012349">
    <property type="entry name" value="Split_barrel_FMN-bd"/>
</dbReference>
<dbReference type="PANTHER" id="PTHR30466">
    <property type="entry name" value="FLAVIN REDUCTASE"/>
    <property type="match status" value="1"/>
</dbReference>
<evidence type="ECO:0000256" key="2">
    <source>
        <dbReference type="ARBA" id="ARBA00023002"/>
    </source>
</evidence>
<dbReference type="Proteomes" id="UP000294664">
    <property type="component" value="Unassembled WGS sequence"/>
</dbReference>
<dbReference type="InterPro" id="IPR002563">
    <property type="entry name" value="Flavin_Rdtase-like_dom"/>
</dbReference>
<dbReference type="AlphaFoldDB" id="A0A4V2UX00"/>
<dbReference type="GO" id="GO:0042602">
    <property type="term" value="F:riboflavin reductase (NADPH) activity"/>
    <property type="evidence" value="ECO:0007669"/>
    <property type="project" value="TreeGrafter"/>
</dbReference>
<sequence>MIRPHARRHMELAPADAAAFKSAMRHLAAGVAVITSRTEALLNGMTATAVCSVSAEPPRVLVVVNRQNTSHGIIARSAAFAVNILAADQDDLAAGFAQRCAEPFRDVGHGFGAATDCPVLHGAIAVLECRLAESHAAGTHTIFVGDVVHAHVAPREPLVYFDGRFRRLAHDTPPVGP</sequence>